<proteinExistence type="predicted"/>
<evidence type="ECO:0000313" key="1">
    <source>
        <dbReference type="EMBL" id="GGX52981.1"/>
    </source>
</evidence>
<evidence type="ECO:0000313" key="2">
    <source>
        <dbReference type="Proteomes" id="UP000653343"/>
    </source>
</evidence>
<dbReference type="InterPro" id="IPR014915">
    <property type="entry name" value="Phage_TLS_TfmB"/>
</dbReference>
<keyword evidence="2" id="KW-1185">Reference proteome</keyword>
<organism evidence="1 2">
    <name type="scientific">Undibacterium squillarum</name>
    <dbReference type="NCBI Taxonomy" id="1131567"/>
    <lineage>
        <taxon>Bacteria</taxon>
        <taxon>Pseudomonadati</taxon>
        <taxon>Pseudomonadota</taxon>
        <taxon>Betaproteobacteria</taxon>
        <taxon>Burkholderiales</taxon>
        <taxon>Oxalobacteraceae</taxon>
        <taxon>Undibacterium</taxon>
    </lineage>
</organism>
<dbReference type="EMBL" id="BMYU01000012">
    <property type="protein sequence ID" value="GGX52981.1"/>
    <property type="molecule type" value="Genomic_DNA"/>
</dbReference>
<comment type="caution">
    <text evidence="1">The sequence shown here is derived from an EMBL/GenBank/DDBJ whole genome shotgun (WGS) entry which is preliminary data.</text>
</comment>
<name>A0ABQ2Y2J0_9BURK</name>
<reference evidence="2" key="1">
    <citation type="journal article" date="2019" name="Int. J. Syst. Evol. Microbiol.">
        <title>The Global Catalogue of Microorganisms (GCM) 10K type strain sequencing project: providing services to taxonomists for standard genome sequencing and annotation.</title>
        <authorList>
            <consortium name="The Broad Institute Genomics Platform"/>
            <consortium name="The Broad Institute Genome Sequencing Center for Infectious Disease"/>
            <person name="Wu L."/>
            <person name="Ma J."/>
        </authorList>
    </citation>
    <scope>NUCLEOTIDE SEQUENCE [LARGE SCALE GENOMIC DNA]</scope>
    <source>
        <strain evidence="2">KCTC 23917</strain>
    </source>
</reference>
<dbReference type="RefSeq" id="WP_229793243.1">
    <property type="nucleotide sequence ID" value="NZ_BMYU01000012.1"/>
</dbReference>
<dbReference type="Pfam" id="PF08809">
    <property type="entry name" value="DUF1799"/>
    <property type="match status" value="1"/>
</dbReference>
<sequence>MALFGLQDVADDLLHNDAEDDVCEIEPDNVETVGVFCALGTQWRVIAGMAGAVYQGLEYSAIPPVMEMLGVPVARRKGVFEGLRIMERAVLEYKAEESAKTKKG</sequence>
<protein>
    <submittedName>
        <fullName evidence="1">Uncharacterized protein</fullName>
    </submittedName>
</protein>
<accession>A0ABQ2Y2J0</accession>
<dbReference type="Proteomes" id="UP000653343">
    <property type="component" value="Unassembled WGS sequence"/>
</dbReference>
<gene>
    <name evidence="1" type="ORF">GCM10010946_34460</name>
</gene>